<accession>A0A8H6XG64</accession>
<dbReference type="PANTHER" id="PTHR12905">
    <property type="entry name" value="METALLOPHOSPHOESTERASE"/>
    <property type="match status" value="1"/>
</dbReference>
<dbReference type="Proteomes" id="UP000620124">
    <property type="component" value="Unassembled WGS sequence"/>
</dbReference>
<name>A0A8H6XG64_9AGAR</name>
<proteinExistence type="predicted"/>
<feature type="domain" description="Calcineurin-like phosphoesterase" evidence="1">
    <location>
        <begin position="50"/>
        <end position="213"/>
    </location>
</feature>
<dbReference type="PANTHER" id="PTHR12905:SF18">
    <property type="entry name" value="ESTER HYDROLASE, PUTATIVE (AFU_ORTHOLOGUE AFUA_4G03130)-RELATED"/>
    <property type="match status" value="1"/>
</dbReference>
<dbReference type="EMBL" id="JACAZI010000019">
    <property type="protein sequence ID" value="KAF7340124.1"/>
    <property type="molecule type" value="Genomic_DNA"/>
</dbReference>
<dbReference type="CDD" id="cd07379">
    <property type="entry name" value="MPP_239FB"/>
    <property type="match status" value="1"/>
</dbReference>
<sequence length="290" mass="31939">MAGLDALLYRSEPTSWERFWASPALYLAQRVYHRTKRGPPTHVDEESLIRVVCISDTHNSHLSQPPLPEGDLLIHAGDLTHSGTPTEVAEVLAWLSSQPHAHKVVIAGNHDGALVDPAMRDQLLQAHPTLQYLEDAATQITVRGRTLRIYGSPRTPKNGGGSFHYPRARPDVLVTHGPPFAHLDLGSTTGCTALLTTLWRVRPRLHIFGHIHGARGVEFATWGRAQLAYEDVCRAKGGWVAFARLVVWTTVEKFGAWWNPSTAEGTILVNAAAVGGLRDEKRRGAIDVYI</sequence>
<organism evidence="2 3">
    <name type="scientific">Mycena venus</name>
    <dbReference type="NCBI Taxonomy" id="2733690"/>
    <lineage>
        <taxon>Eukaryota</taxon>
        <taxon>Fungi</taxon>
        <taxon>Dikarya</taxon>
        <taxon>Basidiomycota</taxon>
        <taxon>Agaricomycotina</taxon>
        <taxon>Agaricomycetes</taxon>
        <taxon>Agaricomycetidae</taxon>
        <taxon>Agaricales</taxon>
        <taxon>Marasmiineae</taxon>
        <taxon>Mycenaceae</taxon>
        <taxon>Mycena</taxon>
    </lineage>
</organism>
<reference evidence="2" key="1">
    <citation type="submission" date="2020-05" db="EMBL/GenBank/DDBJ databases">
        <title>Mycena genomes resolve the evolution of fungal bioluminescence.</title>
        <authorList>
            <person name="Tsai I.J."/>
        </authorList>
    </citation>
    <scope>NUCLEOTIDE SEQUENCE</scope>
    <source>
        <strain evidence="2">CCC161011</strain>
    </source>
</reference>
<dbReference type="InterPro" id="IPR051693">
    <property type="entry name" value="UPF0046_metallophosphoest"/>
</dbReference>
<evidence type="ECO:0000313" key="3">
    <source>
        <dbReference type="Proteomes" id="UP000620124"/>
    </source>
</evidence>
<evidence type="ECO:0000259" key="1">
    <source>
        <dbReference type="Pfam" id="PF00149"/>
    </source>
</evidence>
<dbReference type="InterPro" id="IPR004843">
    <property type="entry name" value="Calcineurin-like_PHP"/>
</dbReference>
<dbReference type="Pfam" id="PF00149">
    <property type="entry name" value="Metallophos"/>
    <property type="match status" value="1"/>
</dbReference>
<dbReference type="InterPro" id="IPR029052">
    <property type="entry name" value="Metallo-depent_PP-like"/>
</dbReference>
<dbReference type="GO" id="GO:0016787">
    <property type="term" value="F:hydrolase activity"/>
    <property type="evidence" value="ECO:0007669"/>
    <property type="project" value="InterPro"/>
</dbReference>
<gene>
    <name evidence="2" type="ORF">MVEN_01930800</name>
</gene>
<evidence type="ECO:0000313" key="2">
    <source>
        <dbReference type="EMBL" id="KAF7340124.1"/>
    </source>
</evidence>
<dbReference type="Gene3D" id="3.60.21.10">
    <property type="match status" value="1"/>
</dbReference>
<dbReference type="OrthoDB" id="630188at2759"/>
<keyword evidence="3" id="KW-1185">Reference proteome</keyword>
<comment type="caution">
    <text evidence="2">The sequence shown here is derived from an EMBL/GenBank/DDBJ whole genome shotgun (WGS) entry which is preliminary data.</text>
</comment>
<dbReference type="AlphaFoldDB" id="A0A8H6XG64"/>
<dbReference type="SUPFAM" id="SSF56300">
    <property type="entry name" value="Metallo-dependent phosphatases"/>
    <property type="match status" value="1"/>
</dbReference>
<protein>
    <submittedName>
        <fullName evidence="2">Metallophosphoesterase domain-containing protein 1</fullName>
    </submittedName>
</protein>